<dbReference type="CDD" id="cd03080">
    <property type="entry name" value="GST_N_Metaxin_like"/>
    <property type="match status" value="1"/>
</dbReference>
<organism evidence="4 5">
    <name type="scientific">Allacma fusca</name>
    <dbReference type="NCBI Taxonomy" id="39272"/>
    <lineage>
        <taxon>Eukaryota</taxon>
        <taxon>Metazoa</taxon>
        <taxon>Ecdysozoa</taxon>
        <taxon>Arthropoda</taxon>
        <taxon>Hexapoda</taxon>
        <taxon>Collembola</taxon>
        <taxon>Symphypleona</taxon>
        <taxon>Sminthuridae</taxon>
        <taxon>Allacma</taxon>
    </lineage>
</organism>
<accession>A0A8J2P8Q5</accession>
<comment type="similarity">
    <text evidence="1">Belongs to the FAX family.</text>
</comment>
<dbReference type="OrthoDB" id="8250323at2759"/>
<sequence>MLNSFKDTPKDVVVLHHTKRGKTVPNLSPFALKLETYLRMANIPYQVDDTFPFGPKGKTPWVTLNGEHLADSQFILETLAKKYNKTIGNYNEEQRALGHVSRITADEHLYWGMTTWRYVFGDPKDLSQVFDLPPAALTAFARATQKRVKTSSFYQGTGRHSLEEIFHLMKSNLRALSVILGKKKFFLGDEPSEVDCSIFGAVAQYLWGLPGAPYAEFIHDELPNLEEYSIRMKEHFWPDWDQCLAGGGN</sequence>
<keyword evidence="5" id="KW-1185">Reference proteome</keyword>
<dbReference type="InterPro" id="IPR026928">
    <property type="entry name" value="FAX/IsoI-like"/>
</dbReference>
<evidence type="ECO:0000259" key="2">
    <source>
        <dbReference type="Pfam" id="PF17171"/>
    </source>
</evidence>
<evidence type="ECO:0000313" key="5">
    <source>
        <dbReference type="Proteomes" id="UP000708208"/>
    </source>
</evidence>
<gene>
    <name evidence="4" type="ORF">AFUS01_LOCUS16856</name>
</gene>
<dbReference type="Pfam" id="PF17172">
    <property type="entry name" value="GST_N_4"/>
    <property type="match status" value="1"/>
</dbReference>
<dbReference type="InterPro" id="IPR050931">
    <property type="entry name" value="Mito_Protein_Transport_Metaxin"/>
</dbReference>
<dbReference type="PANTHER" id="PTHR12289">
    <property type="entry name" value="METAXIN RELATED"/>
    <property type="match status" value="1"/>
</dbReference>
<evidence type="ECO:0000313" key="4">
    <source>
        <dbReference type="EMBL" id="CAG7728046.1"/>
    </source>
</evidence>
<proteinExistence type="inferred from homology"/>
<dbReference type="Pfam" id="PF17171">
    <property type="entry name" value="GST_C_6"/>
    <property type="match status" value="1"/>
</dbReference>
<dbReference type="InterPro" id="IPR040079">
    <property type="entry name" value="Glutathione_S-Trfase"/>
</dbReference>
<dbReference type="CDD" id="cd03193">
    <property type="entry name" value="GST_C_Metaxin"/>
    <property type="match status" value="1"/>
</dbReference>
<dbReference type="InterPro" id="IPR012336">
    <property type="entry name" value="Thioredoxin-like_fold"/>
</dbReference>
<dbReference type="SFLD" id="SFLDG01180">
    <property type="entry name" value="SUF1"/>
    <property type="match status" value="1"/>
</dbReference>
<evidence type="ECO:0000259" key="3">
    <source>
        <dbReference type="Pfam" id="PF17172"/>
    </source>
</evidence>
<evidence type="ECO:0000256" key="1">
    <source>
        <dbReference type="ARBA" id="ARBA00006475"/>
    </source>
</evidence>
<comment type="caution">
    <text evidence="4">The sequence shown here is derived from an EMBL/GenBank/DDBJ whole genome shotgun (WGS) entry which is preliminary data.</text>
</comment>
<dbReference type="AlphaFoldDB" id="A0A8J2P8Q5"/>
<name>A0A8J2P8Q5_9HEXA</name>
<dbReference type="GO" id="GO:0005737">
    <property type="term" value="C:cytoplasm"/>
    <property type="evidence" value="ECO:0007669"/>
    <property type="project" value="TreeGrafter"/>
</dbReference>
<dbReference type="SFLD" id="SFLDG01200">
    <property type="entry name" value="SUF1.1"/>
    <property type="match status" value="1"/>
</dbReference>
<reference evidence="4" key="1">
    <citation type="submission" date="2021-06" db="EMBL/GenBank/DDBJ databases">
        <authorList>
            <person name="Hodson N. C."/>
            <person name="Mongue J. A."/>
            <person name="Jaron S. K."/>
        </authorList>
    </citation>
    <scope>NUCLEOTIDE SEQUENCE</scope>
</reference>
<evidence type="ECO:0008006" key="6">
    <source>
        <dbReference type="Google" id="ProtNLM"/>
    </source>
</evidence>
<dbReference type="PANTHER" id="PTHR12289:SF41">
    <property type="entry name" value="FAILED AXON CONNECTIONS-RELATED"/>
    <property type="match status" value="1"/>
</dbReference>
<dbReference type="Proteomes" id="UP000708208">
    <property type="component" value="Unassembled WGS sequence"/>
</dbReference>
<dbReference type="EMBL" id="CAJVCH010157575">
    <property type="protein sequence ID" value="CAG7728046.1"/>
    <property type="molecule type" value="Genomic_DNA"/>
</dbReference>
<feature type="domain" description="Metaxin glutathione S-transferase" evidence="2">
    <location>
        <begin position="170"/>
        <end position="232"/>
    </location>
</feature>
<dbReference type="InterPro" id="IPR033468">
    <property type="entry name" value="Metaxin_GST"/>
</dbReference>
<protein>
    <recommendedName>
        <fullName evidence="6">Glutathione S-transferase</fullName>
    </recommendedName>
</protein>
<feature type="domain" description="Thioredoxin-like fold" evidence="3">
    <location>
        <begin position="29"/>
        <end position="119"/>
    </location>
</feature>
<dbReference type="SFLD" id="SFLDS00019">
    <property type="entry name" value="Glutathione_Transferase_(cytos"/>
    <property type="match status" value="1"/>
</dbReference>